<gene>
    <name evidence="2" type="ORF">CFOL_v3_23518</name>
</gene>
<proteinExistence type="predicted"/>
<dbReference type="PANTHER" id="PTHR33116">
    <property type="entry name" value="REVERSE TRANSCRIPTASE ZINC-BINDING DOMAIN-CONTAINING PROTEIN-RELATED-RELATED"/>
    <property type="match status" value="1"/>
</dbReference>
<dbReference type="InParanoid" id="A0A1Q3CIH1"/>
<sequence length="257" mass="29851">MHGESVHILYGHIVIYDAGLGSSAHVKEVISEGRWNWPQNSSELIEIQHRVQDIRISPSSDCIFWDSSSQVFSTHKAWNGIRLPSSEVPWYNLVWHSLRIPKHDFCLWLALRGAHKTRDKLRAHGVLHSAACIFNCGEEETLDHLFFRCPYTNSVWMAVLAMRNIARPILPWMDEIDRMIHHSLGRKFLAFVRKLALASTVYNLWIESDRSCFQNLFLPELEVVKKNRQEVACRILSSHNVQYSERHHNLCTNWGVS</sequence>
<evidence type="ECO:0000313" key="3">
    <source>
        <dbReference type="Proteomes" id="UP000187406"/>
    </source>
</evidence>
<evidence type="ECO:0000259" key="1">
    <source>
        <dbReference type="Pfam" id="PF13966"/>
    </source>
</evidence>
<keyword evidence="3" id="KW-1185">Reference proteome</keyword>
<feature type="domain" description="Reverse transcriptase zinc-binding" evidence="1">
    <location>
        <begin position="72"/>
        <end position="156"/>
    </location>
</feature>
<dbReference type="Proteomes" id="UP000187406">
    <property type="component" value="Unassembled WGS sequence"/>
</dbReference>
<organism evidence="2 3">
    <name type="scientific">Cephalotus follicularis</name>
    <name type="common">Albany pitcher plant</name>
    <dbReference type="NCBI Taxonomy" id="3775"/>
    <lineage>
        <taxon>Eukaryota</taxon>
        <taxon>Viridiplantae</taxon>
        <taxon>Streptophyta</taxon>
        <taxon>Embryophyta</taxon>
        <taxon>Tracheophyta</taxon>
        <taxon>Spermatophyta</taxon>
        <taxon>Magnoliopsida</taxon>
        <taxon>eudicotyledons</taxon>
        <taxon>Gunneridae</taxon>
        <taxon>Pentapetalae</taxon>
        <taxon>rosids</taxon>
        <taxon>fabids</taxon>
        <taxon>Oxalidales</taxon>
        <taxon>Cephalotaceae</taxon>
        <taxon>Cephalotus</taxon>
    </lineage>
</organism>
<reference evidence="3" key="1">
    <citation type="submission" date="2016-04" db="EMBL/GenBank/DDBJ databases">
        <title>Cephalotus genome sequencing.</title>
        <authorList>
            <person name="Fukushima K."/>
            <person name="Hasebe M."/>
            <person name="Fang X."/>
        </authorList>
    </citation>
    <scope>NUCLEOTIDE SEQUENCE [LARGE SCALE GENOMIC DNA]</scope>
    <source>
        <strain evidence="3">cv. St1</strain>
    </source>
</reference>
<accession>A0A1Q3CIH1</accession>
<dbReference type="AlphaFoldDB" id="A0A1Q3CIH1"/>
<name>A0A1Q3CIH1_CEPFO</name>
<dbReference type="OrthoDB" id="1622315at2759"/>
<comment type="caution">
    <text evidence="2">The sequence shown here is derived from an EMBL/GenBank/DDBJ whole genome shotgun (WGS) entry which is preliminary data.</text>
</comment>
<dbReference type="Pfam" id="PF13966">
    <property type="entry name" value="zf-RVT"/>
    <property type="match status" value="1"/>
</dbReference>
<dbReference type="EMBL" id="BDDD01002110">
    <property type="protein sequence ID" value="GAV80056.1"/>
    <property type="molecule type" value="Genomic_DNA"/>
</dbReference>
<protein>
    <submittedName>
        <fullName evidence="2">Zf-RVT domain-containing protein</fullName>
    </submittedName>
</protein>
<dbReference type="PANTHER" id="PTHR33116:SF78">
    <property type="entry name" value="OS12G0587133 PROTEIN"/>
    <property type="match status" value="1"/>
</dbReference>
<dbReference type="InterPro" id="IPR026960">
    <property type="entry name" value="RVT-Znf"/>
</dbReference>
<evidence type="ECO:0000313" key="2">
    <source>
        <dbReference type="EMBL" id="GAV80056.1"/>
    </source>
</evidence>